<reference evidence="2" key="1">
    <citation type="submission" date="2022-11" db="EMBL/GenBank/DDBJ databases">
        <title>Robbsia betulipollinis sp. nov., isolated from pollen of birch (Betula pendula).</title>
        <authorList>
            <person name="Shi H."/>
            <person name="Ambika Manirajan B."/>
            <person name="Ratering S."/>
            <person name="Geissler-Plaum R."/>
            <person name="Schnell S."/>
        </authorList>
    </citation>
    <scope>NUCLEOTIDE SEQUENCE</scope>
    <source>
        <strain evidence="2">Bb-Pol-6</strain>
    </source>
</reference>
<evidence type="ECO:0000313" key="3">
    <source>
        <dbReference type="Proteomes" id="UP001082899"/>
    </source>
</evidence>
<feature type="transmembrane region" description="Helical" evidence="1">
    <location>
        <begin position="42"/>
        <end position="63"/>
    </location>
</feature>
<dbReference type="InterPro" id="IPR007813">
    <property type="entry name" value="PilN"/>
</dbReference>
<dbReference type="EMBL" id="JAPMXC010000003">
    <property type="protein sequence ID" value="MCY0388327.1"/>
    <property type="molecule type" value="Genomic_DNA"/>
</dbReference>
<dbReference type="Pfam" id="PF05137">
    <property type="entry name" value="PilN"/>
    <property type="match status" value="1"/>
</dbReference>
<name>A0ABT3ZPJ4_9BURK</name>
<accession>A0ABT3ZPJ4</accession>
<evidence type="ECO:0000256" key="1">
    <source>
        <dbReference type="SAM" id="Phobius"/>
    </source>
</evidence>
<evidence type="ECO:0008006" key="4">
    <source>
        <dbReference type="Google" id="ProtNLM"/>
    </source>
</evidence>
<keyword evidence="1" id="KW-0812">Transmembrane</keyword>
<proteinExistence type="predicted"/>
<keyword evidence="3" id="KW-1185">Reference proteome</keyword>
<organism evidence="2 3">
    <name type="scientific">Robbsia betulipollinis</name>
    <dbReference type="NCBI Taxonomy" id="2981849"/>
    <lineage>
        <taxon>Bacteria</taxon>
        <taxon>Pseudomonadati</taxon>
        <taxon>Pseudomonadota</taxon>
        <taxon>Betaproteobacteria</taxon>
        <taxon>Burkholderiales</taxon>
        <taxon>Burkholderiaceae</taxon>
        <taxon>Robbsia</taxon>
    </lineage>
</organism>
<comment type="caution">
    <text evidence="2">The sequence shown here is derived from an EMBL/GenBank/DDBJ whole genome shotgun (WGS) entry which is preliminary data.</text>
</comment>
<sequence length="217" mass="23476">MIWPLARTLPAAPHGMPQPTAGFDLTPWRARRVRAWRRRGRAGFVLALLLGLAGAALLQRLALRQQQLDEARRQQLEQRLAALAPGEGDVRRLETWIAAQEAGQARQAALEPRRRRVVALLEALGDAAQDGVALTTVDFATDARGRARVRLAGLADDADAIARWSRRLAAHTGIDAVALDELRLLDAAAPPGATATPGLQLFRVTVRLAAVHETGAR</sequence>
<dbReference type="Proteomes" id="UP001082899">
    <property type="component" value="Unassembled WGS sequence"/>
</dbReference>
<keyword evidence="1" id="KW-1133">Transmembrane helix</keyword>
<evidence type="ECO:0000313" key="2">
    <source>
        <dbReference type="EMBL" id="MCY0388327.1"/>
    </source>
</evidence>
<gene>
    <name evidence="2" type="ORF">OVY01_13985</name>
</gene>
<dbReference type="RefSeq" id="WP_267848217.1">
    <property type="nucleotide sequence ID" value="NZ_JAPMXC010000003.1"/>
</dbReference>
<keyword evidence="1" id="KW-0472">Membrane</keyword>
<protein>
    <recommendedName>
        <fullName evidence="4">PilN domain-containing protein</fullName>
    </recommendedName>
</protein>